<dbReference type="RefSeq" id="WP_152130032.1">
    <property type="nucleotide sequence ID" value="NZ_WELG01000001.1"/>
</dbReference>
<dbReference type="InterPro" id="IPR036457">
    <property type="entry name" value="PPM-type-like_dom_sf"/>
</dbReference>
<dbReference type="AlphaFoldDB" id="A0A6I1E0H1"/>
<dbReference type="Gene3D" id="3.60.40.10">
    <property type="entry name" value="PPM-type phosphatase domain"/>
    <property type="match status" value="1"/>
</dbReference>
<dbReference type="PROSITE" id="PS51746">
    <property type="entry name" value="PPM_2"/>
    <property type="match status" value="1"/>
</dbReference>
<dbReference type="CDD" id="cd00143">
    <property type="entry name" value="PP2Cc"/>
    <property type="match status" value="1"/>
</dbReference>
<evidence type="ECO:0000313" key="2">
    <source>
        <dbReference type="EMBL" id="KAB7530082.1"/>
    </source>
</evidence>
<feature type="domain" description="PPM-type phosphatase" evidence="1">
    <location>
        <begin position="21"/>
        <end position="246"/>
    </location>
</feature>
<dbReference type="Proteomes" id="UP000429785">
    <property type="component" value="Unassembled WGS sequence"/>
</dbReference>
<organism evidence="2 3">
    <name type="scientific">Flagellimonas olearia</name>
    <dbReference type="NCBI Taxonomy" id="552546"/>
    <lineage>
        <taxon>Bacteria</taxon>
        <taxon>Pseudomonadati</taxon>
        <taxon>Bacteroidota</taxon>
        <taxon>Flavobacteriia</taxon>
        <taxon>Flavobacteriales</taxon>
        <taxon>Flavobacteriaceae</taxon>
        <taxon>Flagellimonas</taxon>
    </lineage>
</organism>
<dbReference type="Pfam" id="PF13672">
    <property type="entry name" value="PP2C_2"/>
    <property type="match status" value="1"/>
</dbReference>
<dbReference type="SMART" id="SM00331">
    <property type="entry name" value="PP2C_SIG"/>
    <property type="match status" value="1"/>
</dbReference>
<evidence type="ECO:0000313" key="3">
    <source>
        <dbReference type="Proteomes" id="UP000429785"/>
    </source>
</evidence>
<comment type="caution">
    <text evidence="2">The sequence shown here is derived from an EMBL/GenBank/DDBJ whole genome shotgun (WGS) entry which is preliminary data.</text>
</comment>
<protein>
    <submittedName>
        <fullName evidence="2">SpoIIE family protein phosphatase</fullName>
    </submittedName>
</protein>
<proteinExistence type="predicted"/>
<dbReference type="SMART" id="SM00332">
    <property type="entry name" value="PP2Cc"/>
    <property type="match status" value="1"/>
</dbReference>
<dbReference type="SUPFAM" id="SSF81606">
    <property type="entry name" value="PP2C-like"/>
    <property type="match status" value="1"/>
</dbReference>
<dbReference type="InterPro" id="IPR001932">
    <property type="entry name" value="PPM-type_phosphatase-like_dom"/>
</dbReference>
<reference evidence="2 3" key="1">
    <citation type="submission" date="2019-10" db="EMBL/GenBank/DDBJ databases">
        <title>Muricauda olearia CL-SS4 JCM15563 genome.</title>
        <authorList>
            <person name="Liu L."/>
        </authorList>
    </citation>
    <scope>NUCLEOTIDE SEQUENCE [LARGE SCALE GENOMIC DNA]</scope>
    <source>
        <strain evidence="2 3">CL-SS4</strain>
    </source>
</reference>
<gene>
    <name evidence="2" type="ORF">F8C76_00750</name>
</gene>
<name>A0A6I1E0H1_9FLAO</name>
<dbReference type="OrthoDB" id="9801841at2"/>
<accession>A0A6I1E0H1</accession>
<sequence length="246" mass="27490">MKLYLPVHCHEIGQRSNNEDAIYPEEVSEKNRLFMVCDGVGGQAKGEVASSMVCTGLSKYLSENPMENIEDETYLPSALQSIEQHMGEYLETHPEAMGMASTLTLLLISDTDNKALIGWVGDSRVYHIRDGEVLFQTKDHSVVQSMVDMGEITEEEAQTHPKRNIITRAINGANPTRIDQKVIGDIKANDFFFLCSDGIMENLSKKEIGTWFKESETVDEIKSNILANAQGVTKDNYSMYLIKICG</sequence>
<evidence type="ECO:0000259" key="1">
    <source>
        <dbReference type="PROSITE" id="PS51746"/>
    </source>
</evidence>
<dbReference type="EMBL" id="WELG01000001">
    <property type="protein sequence ID" value="KAB7530082.1"/>
    <property type="molecule type" value="Genomic_DNA"/>
</dbReference>